<gene>
    <name evidence="1" type="ORF">GGR44_001361</name>
</gene>
<organism evidence="1 2">
    <name type="scientific">Sphingobium fontiphilum</name>
    <dbReference type="NCBI Taxonomy" id="944425"/>
    <lineage>
        <taxon>Bacteria</taxon>
        <taxon>Pseudomonadati</taxon>
        <taxon>Pseudomonadota</taxon>
        <taxon>Alphaproteobacteria</taxon>
        <taxon>Sphingomonadales</taxon>
        <taxon>Sphingomonadaceae</taxon>
        <taxon>Sphingobium</taxon>
    </lineage>
</organism>
<sequence length="156" mass="17816">MMKHSEEFRQEAVRIAPTSGRRLTVGRNDPRAHHLIVAGALRRCLATIANLMSSPSHRRDEFFQDVAFRLHLAVRWKGTPRIGGELPYPFAQHVLVHIHIASSLCHRTPRSRTNRTASSLNARLNFLRCIVDLRQVKSSCLGIRQTGSRPHHRHLI</sequence>
<reference evidence="1 2" key="1">
    <citation type="submission" date="2020-08" db="EMBL/GenBank/DDBJ databases">
        <title>Genomic Encyclopedia of Type Strains, Phase IV (KMG-IV): sequencing the most valuable type-strain genomes for metagenomic binning, comparative biology and taxonomic classification.</title>
        <authorList>
            <person name="Goeker M."/>
        </authorList>
    </citation>
    <scope>NUCLEOTIDE SEQUENCE [LARGE SCALE GENOMIC DNA]</scope>
    <source>
        <strain evidence="1 2">DSM 29348</strain>
    </source>
</reference>
<comment type="caution">
    <text evidence="1">The sequence shown here is derived from an EMBL/GenBank/DDBJ whole genome shotgun (WGS) entry which is preliminary data.</text>
</comment>
<evidence type="ECO:0000313" key="2">
    <source>
        <dbReference type="Proteomes" id="UP000552757"/>
    </source>
</evidence>
<keyword evidence="2" id="KW-1185">Reference proteome</keyword>
<protein>
    <submittedName>
        <fullName evidence="1">Uncharacterized protein</fullName>
    </submittedName>
</protein>
<dbReference type="AlphaFoldDB" id="A0A7W6DFM3"/>
<evidence type="ECO:0000313" key="1">
    <source>
        <dbReference type="EMBL" id="MBB3981714.1"/>
    </source>
</evidence>
<dbReference type="EMBL" id="JACIEB010000002">
    <property type="protein sequence ID" value="MBB3981714.1"/>
    <property type="molecule type" value="Genomic_DNA"/>
</dbReference>
<proteinExistence type="predicted"/>
<accession>A0A7W6DFM3</accession>
<dbReference type="Proteomes" id="UP000552757">
    <property type="component" value="Unassembled WGS sequence"/>
</dbReference>
<name>A0A7W6DFM3_9SPHN</name>